<evidence type="ECO:0000313" key="2">
    <source>
        <dbReference type="Proteomes" id="UP000807306"/>
    </source>
</evidence>
<evidence type="ECO:0000313" key="1">
    <source>
        <dbReference type="EMBL" id="KAF9525803.1"/>
    </source>
</evidence>
<sequence>MAVPTEMTSLNLSGVYALNRSLSDDNVMDEIMRLQGIGWLPRQASRTANITIMVRHFKDESNIEHFDIHQMVSGGLGLPSNVEKRELCWKEAELETPLFGSILTKARRAHVNELDETFLREGWTTDTLDHGVVEILGTSNTEKSGTTWTASQALGIGEIEGLRRYIRAVHFTGPEKEKFQTRVIFDYVGPLNENLL</sequence>
<gene>
    <name evidence="1" type="ORF">CPB83DRAFT_896697</name>
</gene>
<proteinExistence type="predicted"/>
<comment type="caution">
    <text evidence="1">The sequence shown here is derived from an EMBL/GenBank/DDBJ whole genome shotgun (WGS) entry which is preliminary data.</text>
</comment>
<organism evidence="1 2">
    <name type="scientific">Crepidotus variabilis</name>
    <dbReference type="NCBI Taxonomy" id="179855"/>
    <lineage>
        <taxon>Eukaryota</taxon>
        <taxon>Fungi</taxon>
        <taxon>Dikarya</taxon>
        <taxon>Basidiomycota</taxon>
        <taxon>Agaricomycotina</taxon>
        <taxon>Agaricomycetes</taxon>
        <taxon>Agaricomycetidae</taxon>
        <taxon>Agaricales</taxon>
        <taxon>Agaricineae</taxon>
        <taxon>Crepidotaceae</taxon>
        <taxon>Crepidotus</taxon>
    </lineage>
</organism>
<reference evidence="1" key="1">
    <citation type="submission" date="2020-11" db="EMBL/GenBank/DDBJ databases">
        <authorList>
            <consortium name="DOE Joint Genome Institute"/>
            <person name="Ahrendt S."/>
            <person name="Riley R."/>
            <person name="Andreopoulos W."/>
            <person name="Labutti K."/>
            <person name="Pangilinan J."/>
            <person name="Ruiz-Duenas F.J."/>
            <person name="Barrasa J.M."/>
            <person name="Sanchez-Garcia M."/>
            <person name="Camarero S."/>
            <person name="Miyauchi S."/>
            <person name="Serrano A."/>
            <person name="Linde D."/>
            <person name="Babiker R."/>
            <person name="Drula E."/>
            <person name="Ayuso-Fernandez I."/>
            <person name="Pacheco R."/>
            <person name="Padilla G."/>
            <person name="Ferreira P."/>
            <person name="Barriuso J."/>
            <person name="Kellner H."/>
            <person name="Castanera R."/>
            <person name="Alfaro M."/>
            <person name="Ramirez L."/>
            <person name="Pisabarro A.G."/>
            <person name="Kuo A."/>
            <person name="Tritt A."/>
            <person name="Lipzen A."/>
            <person name="He G."/>
            <person name="Yan M."/>
            <person name="Ng V."/>
            <person name="Cullen D."/>
            <person name="Martin F."/>
            <person name="Rosso M.-N."/>
            <person name="Henrissat B."/>
            <person name="Hibbett D."/>
            <person name="Martinez A.T."/>
            <person name="Grigoriev I.V."/>
        </authorList>
    </citation>
    <scope>NUCLEOTIDE SEQUENCE</scope>
    <source>
        <strain evidence="1">CBS 506.95</strain>
    </source>
</reference>
<dbReference type="Proteomes" id="UP000807306">
    <property type="component" value="Unassembled WGS sequence"/>
</dbReference>
<name>A0A9P6EAJ5_9AGAR</name>
<dbReference type="InterPro" id="IPR053037">
    <property type="entry name" value="Pericyclase_pydY-like"/>
</dbReference>
<dbReference type="OrthoDB" id="425354at2759"/>
<protein>
    <submittedName>
        <fullName evidence="1">Uncharacterized protein</fullName>
    </submittedName>
</protein>
<dbReference type="PANTHER" id="PTHR38115:SF1">
    <property type="entry name" value="LIPOCALIN-LIKE DOMAIN-CONTAINING PROTEIN"/>
    <property type="match status" value="1"/>
</dbReference>
<dbReference type="AlphaFoldDB" id="A0A9P6EAJ5"/>
<dbReference type="PANTHER" id="PTHR38115">
    <property type="entry name" value="LIPOCALIN-LIKE DOMAIN-CONTAINING PROTEIN"/>
    <property type="match status" value="1"/>
</dbReference>
<dbReference type="EMBL" id="MU157879">
    <property type="protein sequence ID" value="KAF9525803.1"/>
    <property type="molecule type" value="Genomic_DNA"/>
</dbReference>
<accession>A0A9P6EAJ5</accession>
<keyword evidence="2" id="KW-1185">Reference proteome</keyword>